<evidence type="ECO:0000256" key="4">
    <source>
        <dbReference type="ARBA" id="ARBA00022825"/>
    </source>
</evidence>
<keyword evidence="4" id="KW-0720">Serine protease</keyword>
<dbReference type="EMBL" id="LR026963">
    <property type="protein sequence ID" value="VBB68838.1"/>
    <property type="molecule type" value="Genomic_DNA"/>
</dbReference>
<dbReference type="InterPro" id="IPR041489">
    <property type="entry name" value="PDZ_6"/>
</dbReference>
<dbReference type="GO" id="GO:0006508">
    <property type="term" value="P:proteolysis"/>
    <property type="evidence" value="ECO:0007669"/>
    <property type="project" value="UniProtKB-KW"/>
</dbReference>
<feature type="compositionally biased region" description="Basic and acidic residues" evidence="5">
    <location>
        <begin position="419"/>
        <end position="431"/>
    </location>
</feature>
<feature type="domain" description="PDZ" evidence="6">
    <location>
        <begin position="81"/>
        <end position="163"/>
    </location>
</feature>
<dbReference type="GO" id="GO:0007165">
    <property type="term" value="P:signal transduction"/>
    <property type="evidence" value="ECO:0007669"/>
    <property type="project" value="TreeGrafter"/>
</dbReference>
<dbReference type="FunFam" id="3.90.226.10:FF:000029">
    <property type="entry name" value="Peptidase, S41 family"/>
    <property type="match status" value="1"/>
</dbReference>
<protein>
    <submittedName>
        <fullName evidence="7">Carboxyl-terminal protease</fullName>
        <ecNumber evidence="7">3.4.21.102</ecNumber>
    </submittedName>
</protein>
<dbReference type="CDD" id="cd06782">
    <property type="entry name" value="cpPDZ_CPP-like"/>
    <property type="match status" value="1"/>
</dbReference>
<dbReference type="Gene3D" id="2.30.42.10">
    <property type="match status" value="1"/>
</dbReference>
<proteinExistence type="inferred from homology"/>
<dbReference type="NCBIfam" id="TIGR00225">
    <property type="entry name" value="prc"/>
    <property type="match status" value="1"/>
</dbReference>
<dbReference type="GO" id="GO:0030288">
    <property type="term" value="C:outer membrane-bounded periplasmic space"/>
    <property type="evidence" value="ECO:0007669"/>
    <property type="project" value="TreeGrafter"/>
</dbReference>
<name>A0A484H9J7_9ZZZZ</name>
<dbReference type="Pfam" id="PF22694">
    <property type="entry name" value="CtpB_N-like"/>
    <property type="match status" value="1"/>
</dbReference>
<dbReference type="SUPFAM" id="SSF50156">
    <property type="entry name" value="PDZ domain-like"/>
    <property type="match status" value="1"/>
</dbReference>
<evidence type="ECO:0000256" key="1">
    <source>
        <dbReference type="ARBA" id="ARBA00009179"/>
    </source>
</evidence>
<dbReference type="PANTHER" id="PTHR32060">
    <property type="entry name" value="TAIL-SPECIFIC PROTEASE"/>
    <property type="match status" value="1"/>
</dbReference>
<gene>
    <name evidence="7" type="ORF">RIEGSTA812A_PEG_311</name>
</gene>
<dbReference type="InterPro" id="IPR004447">
    <property type="entry name" value="Peptidase_S41A"/>
</dbReference>
<dbReference type="SMART" id="SM00228">
    <property type="entry name" value="PDZ"/>
    <property type="match status" value="1"/>
</dbReference>
<dbReference type="AlphaFoldDB" id="A0A484H9J7"/>
<dbReference type="SMART" id="SM00245">
    <property type="entry name" value="TSPc"/>
    <property type="match status" value="1"/>
</dbReference>
<dbReference type="Gene3D" id="3.30.750.44">
    <property type="match status" value="1"/>
</dbReference>
<dbReference type="GO" id="GO:0004252">
    <property type="term" value="F:serine-type endopeptidase activity"/>
    <property type="evidence" value="ECO:0007669"/>
    <property type="project" value="UniProtKB-EC"/>
</dbReference>
<sequence length="463" mass="50605">MKQALTFTLGVMLVLLSEMARAIPQGEKDTYLFLDLFGAAFERARRDYVDRISDQRLVESAINGMLSALDPHSSYLNVKNYHEMQVQTKGEFGGLGIEVTLDSSWVRVISPLDETPAARAGIRPGDYITHLDGEAVLGMSLSEAVDKMRGPPDSDIRLTVRREGGKPFDLTLTRAIITIQSVKGRVEGGDIGYLRITSFTDRTEPSLHQALREIKAQTHNHLKGYVLDLRNNPGGLLDQAILVADTFLDRGEIVSTRSRRAEDIQRYNARKGDMADNLPLVVLINDGSASAAEIVAGALQDHKRAILVGTRSFGKGSVQTIVPLHDNGAIRLTTARYYTPSGRSIQTIGVAPDIVVEQARLQVLSTNGQTHNEASLRHALGEDVLSADLLSDDLLGPDTADETAPVPLPSVLSTGARHHSVEERREDKQEGGIKLGSPEDYQLARALDLLRGVSIYRAAAHRR</sequence>
<dbReference type="InterPro" id="IPR001478">
    <property type="entry name" value="PDZ"/>
</dbReference>
<dbReference type="InterPro" id="IPR055210">
    <property type="entry name" value="CtpA/B_N"/>
</dbReference>
<dbReference type="FunFam" id="2.30.42.10:FF:000063">
    <property type="entry name" value="Peptidase, S41 family"/>
    <property type="match status" value="1"/>
</dbReference>
<accession>A0A484H9J7</accession>
<dbReference type="SUPFAM" id="SSF52096">
    <property type="entry name" value="ClpP/crotonase"/>
    <property type="match status" value="1"/>
</dbReference>
<dbReference type="Pfam" id="PF17820">
    <property type="entry name" value="PDZ_6"/>
    <property type="match status" value="1"/>
</dbReference>
<evidence type="ECO:0000256" key="5">
    <source>
        <dbReference type="SAM" id="MobiDB-lite"/>
    </source>
</evidence>
<reference evidence="7" key="1">
    <citation type="submission" date="2018-10" db="EMBL/GenBank/DDBJ databases">
        <authorList>
            <person name="Gruber-Vodicka H."/>
            <person name="Jaeckle O."/>
        </authorList>
    </citation>
    <scope>NUCLEOTIDE SEQUENCE</scope>
</reference>
<evidence type="ECO:0000256" key="3">
    <source>
        <dbReference type="ARBA" id="ARBA00022801"/>
    </source>
</evidence>
<evidence type="ECO:0000259" key="6">
    <source>
        <dbReference type="PROSITE" id="PS50106"/>
    </source>
</evidence>
<keyword evidence="3 7" id="KW-0378">Hydrolase</keyword>
<dbReference type="PANTHER" id="PTHR32060:SF30">
    <property type="entry name" value="CARBOXY-TERMINAL PROCESSING PROTEASE CTPA"/>
    <property type="match status" value="1"/>
</dbReference>
<dbReference type="InterPro" id="IPR005151">
    <property type="entry name" value="Tail-specific_protease"/>
</dbReference>
<dbReference type="CDD" id="cd07560">
    <property type="entry name" value="Peptidase_S41_CPP"/>
    <property type="match status" value="1"/>
</dbReference>
<feature type="region of interest" description="Disordered" evidence="5">
    <location>
        <begin position="396"/>
        <end position="436"/>
    </location>
</feature>
<dbReference type="InterPro" id="IPR029045">
    <property type="entry name" value="ClpP/crotonase-like_dom_sf"/>
</dbReference>
<dbReference type="Gene3D" id="3.90.226.10">
    <property type="entry name" value="2-enoyl-CoA Hydratase, Chain A, domain 1"/>
    <property type="match status" value="1"/>
</dbReference>
<keyword evidence="2 7" id="KW-0645">Protease</keyword>
<dbReference type="Pfam" id="PF03572">
    <property type="entry name" value="Peptidase_S41"/>
    <property type="match status" value="1"/>
</dbReference>
<dbReference type="InterPro" id="IPR036034">
    <property type="entry name" value="PDZ_sf"/>
</dbReference>
<dbReference type="PROSITE" id="PS50106">
    <property type="entry name" value="PDZ"/>
    <property type="match status" value="1"/>
</dbReference>
<comment type="similarity">
    <text evidence="1">Belongs to the peptidase S41A family.</text>
</comment>
<organism evidence="7">
    <name type="scientific">invertebrate metagenome</name>
    <dbReference type="NCBI Taxonomy" id="1711999"/>
    <lineage>
        <taxon>unclassified sequences</taxon>
        <taxon>metagenomes</taxon>
        <taxon>organismal metagenomes</taxon>
    </lineage>
</organism>
<evidence type="ECO:0000313" key="7">
    <source>
        <dbReference type="EMBL" id="VBB68838.1"/>
    </source>
</evidence>
<dbReference type="EC" id="3.4.21.102" evidence="7"/>
<evidence type="ECO:0000256" key="2">
    <source>
        <dbReference type="ARBA" id="ARBA00022670"/>
    </source>
</evidence>